<dbReference type="GO" id="GO:0043138">
    <property type="term" value="F:3'-5' DNA helicase activity"/>
    <property type="evidence" value="ECO:0007669"/>
    <property type="project" value="UniProtKB-EC"/>
</dbReference>
<dbReference type="PANTHER" id="PTHR13710">
    <property type="entry name" value="DNA HELICASE RECQ FAMILY MEMBER"/>
    <property type="match status" value="1"/>
</dbReference>
<dbReference type="SMART" id="SM00490">
    <property type="entry name" value="HELICc"/>
    <property type="match status" value="1"/>
</dbReference>
<keyword evidence="4" id="KW-0238">DNA-binding</keyword>
<evidence type="ECO:0000256" key="9">
    <source>
        <dbReference type="ARBA" id="ARBA00044542"/>
    </source>
</evidence>
<evidence type="ECO:0000256" key="2">
    <source>
        <dbReference type="ARBA" id="ARBA00022741"/>
    </source>
</evidence>
<dbReference type="Pfam" id="PF00271">
    <property type="entry name" value="Helicase_C"/>
    <property type="match status" value="1"/>
</dbReference>
<keyword evidence="6" id="KW-0539">Nucleus</keyword>
<evidence type="ECO:0000256" key="6">
    <source>
        <dbReference type="ARBA" id="ARBA00023242"/>
    </source>
</evidence>
<sequence>MATLNECLLNEALYKIFQITGKRLTLKDEQKEAVKSLLSGRDVLAILPTGFGKSLIFQLFAIAKSIEATRASTSPGTVLVICPLDSIVKDQLTEAETYGLKAVSLSSSEMFEHMNDAPDVVFASAKAVSQKAFRESLKRTRNIHAIVIDESHTVETWTGKRNKKDKVFRSAYGELSILRSFCKKDTPFLALTATADKKTQGTIISLMSLHDPVKLLISPERKNLRISVTKCKKITIFGKLDWLIDLALEKGVNMPKTIIFCNMMNEMASVCNYLFLKMGKYIYYETADGVRSCIVGVYHSITWAATKKRLLASFKGSGDDTKIIIIASTALSMGVNFPDVHYVINWGPPRTLIDYHQEAGRAGCYRVASLKPFVPNVVPVEPLHDCWSNCCLNCKCSDGCSSSNLPFEKDLVSDQEAPQPLRKRDTTDQQRNDICDALTELKDKFKHHCPLEVH</sequence>
<evidence type="ECO:0000256" key="3">
    <source>
        <dbReference type="ARBA" id="ARBA00022840"/>
    </source>
</evidence>
<dbReference type="Pfam" id="PF00270">
    <property type="entry name" value="DEAD"/>
    <property type="match status" value="1"/>
</dbReference>
<protein>
    <recommendedName>
        <fullName evidence="8">DNA 3'-5' helicase</fullName>
        <ecNumber evidence="8">5.6.2.4</ecNumber>
    </recommendedName>
    <alternativeName>
        <fullName evidence="9">DNA 3'-5' helicase BLM</fullName>
    </alternativeName>
</protein>
<dbReference type="EC" id="5.6.2.4" evidence="8"/>
<organism evidence="10 11">
    <name type="scientific">Paramuricea clavata</name>
    <name type="common">Red gorgonian</name>
    <name type="synonym">Violescent sea-whip</name>
    <dbReference type="NCBI Taxonomy" id="317549"/>
    <lineage>
        <taxon>Eukaryota</taxon>
        <taxon>Metazoa</taxon>
        <taxon>Cnidaria</taxon>
        <taxon>Anthozoa</taxon>
        <taxon>Octocorallia</taxon>
        <taxon>Malacalcyonacea</taxon>
        <taxon>Plexauridae</taxon>
        <taxon>Paramuricea</taxon>
    </lineage>
</organism>
<dbReference type="GO" id="GO:0003677">
    <property type="term" value="F:DNA binding"/>
    <property type="evidence" value="ECO:0007669"/>
    <property type="project" value="UniProtKB-KW"/>
</dbReference>
<evidence type="ECO:0000256" key="1">
    <source>
        <dbReference type="ARBA" id="ARBA00005446"/>
    </source>
</evidence>
<dbReference type="Gene3D" id="3.40.50.300">
    <property type="entry name" value="P-loop containing nucleotide triphosphate hydrolases"/>
    <property type="match status" value="2"/>
</dbReference>
<proteinExistence type="inferred from homology"/>
<dbReference type="InterPro" id="IPR001650">
    <property type="entry name" value="Helicase_C-like"/>
</dbReference>
<keyword evidence="5" id="KW-0413">Isomerase</keyword>
<dbReference type="SUPFAM" id="SSF52540">
    <property type="entry name" value="P-loop containing nucleoside triphosphate hydrolases"/>
    <property type="match status" value="1"/>
</dbReference>
<accession>A0A7D9DPB6</accession>
<dbReference type="PROSITE" id="PS51192">
    <property type="entry name" value="HELICASE_ATP_BIND_1"/>
    <property type="match status" value="1"/>
</dbReference>
<evidence type="ECO:0000313" key="10">
    <source>
        <dbReference type="EMBL" id="CAB3990470.1"/>
    </source>
</evidence>
<dbReference type="PANTHER" id="PTHR13710:SF153">
    <property type="entry name" value="RECQ-LIKE DNA HELICASE BLM"/>
    <property type="match status" value="1"/>
</dbReference>
<dbReference type="GO" id="GO:0005737">
    <property type="term" value="C:cytoplasm"/>
    <property type="evidence" value="ECO:0007669"/>
    <property type="project" value="TreeGrafter"/>
</dbReference>
<dbReference type="GO" id="GO:0009378">
    <property type="term" value="F:four-way junction helicase activity"/>
    <property type="evidence" value="ECO:0007669"/>
    <property type="project" value="TreeGrafter"/>
</dbReference>
<dbReference type="InterPro" id="IPR011545">
    <property type="entry name" value="DEAD/DEAH_box_helicase_dom"/>
</dbReference>
<dbReference type="AlphaFoldDB" id="A0A7D9DPB6"/>
<dbReference type="GO" id="GO:0000724">
    <property type="term" value="P:double-strand break repair via homologous recombination"/>
    <property type="evidence" value="ECO:0007669"/>
    <property type="project" value="TreeGrafter"/>
</dbReference>
<evidence type="ECO:0000313" key="11">
    <source>
        <dbReference type="Proteomes" id="UP001152795"/>
    </source>
</evidence>
<comment type="caution">
    <text evidence="10">The sequence shown here is derived from an EMBL/GenBank/DDBJ whole genome shotgun (WGS) entry which is preliminary data.</text>
</comment>
<dbReference type="GO" id="GO:0005694">
    <property type="term" value="C:chromosome"/>
    <property type="evidence" value="ECO:0007669"/>
    <property type="project" value="TreeGrafter"/>
</dbReference>
<dbReference type="Proteomes" id="UP001152795">
    <property type="component" value="Unassembled WGS sequence"/>
</dbReference>
<dbReference type="EMBL" id="CACRXK020001665">
    <property type="protein sequence ID" value="CAB3990470.1"/>
    <property type="molecule type" value="Genomic_DNA"/>
</dbReference>
<dbReference type="InterPro" id="IPR014001">
    <property type="entry name" value="Helicase_ATP-bd"/>
</dbReference>
<keyword evidence="11" id="KW-1185">Reference proteome</keyword>
<dbReference type="SMART" id="SM00487">
    <property type="entry name" value="DEXDc"/>
    <property type="match status" value="1"/>
</dbReference>
<feature type="non-terminal residue" evidence="10">
    <location>
        <position position="454"/>
    </location>
</feature>
<evidence type="ECO:0000256" key="7">
    <source>
        <dbReference type="ARBA" id="ARBA00034617"/>
    </source>
</evidence>
<keyword evidence="3" id="KW-0067">ATP-binding</keyword>
<dbReference type="PROSITE" id="PS51194">
    <property type="entry name" value="HELICASE_CTER"/>
    <property type="match status" value="1"/>
</dbReference>
<reference evidence="10" key="1">
    <citation type="submission" date="2020-04" db="EMBL/GenBank/DDBJ databases">
        <authorList>
            <person name="Alioto T."/>
            <person name="Alioto T."/>
            <person name="Gomez Garrido J."/>
        </authorList>
    </citation>
    <scope>NUCLEOTIDE SEQUENCE</scope>
    <source>
        <strain evidence="10">A484AB</strain>
    </source>
</reference>
<keyword evidence="2" id="KW-0547">Nucleotide-binding</keyword>
<comment type="catalytic activity">
    <reaction evidence="7">
        <text>Couples ATP hydrolysis with the unwinding of duplex DNA by translocating in the 3'-5' direction.</text>
        <dbReference type="EC" id="5.6.2.4"/>
    </reaction>
</comment>
<comment type="similarity">
    <text evidence="1">Belongs to the helicase family. RecQ subfamily.</text>
</comment>
<dbReference type="GO" id="GO:0005634">
    <property type="term" value="C:nucleus"/>
    <property type="evidence" value="ECO:0007669"/>
    <property type="project" value="TreeGrafter"/>
</dbReference>
<gene>
    <name evidence="10" type="ORF">PACLA_8A001657</name>
</gene>
<keyword evidence="10" id="KW-0378">Hydrolase</keyword>
<keyword evidence="10" id="KW-0347">Helicase</keyword>
<evidence type="ECO:0000256" key="4">
    <source>
        <dbReference type="ARBA" id="ARBA00023125"/>
    </source>
</evidence>
<dbReference type="OrthoDB" id="5987011at2759"/>
<name>A0A7D9DPB6_PARCT</name>
<evidence type="ECO:0000256" key="8">
    <source>
        <dbReference type="ARBA" id="ARBA00034808"/>
    </source>
</evidence>
<dbReference type="GO" id="GO:0005524">
    <property type="term" value="F:ATP binding"/>
    <property type="evidence" value="ECO:0007669"/>
    <property type="project" value="UniProtKB-KW"/>
</dbReference>
<evidence type="ECO:0000256" key="5">
    <source>
        <dbReference type="ARBA" id="ARBA00023235"/>
    </source>
</evidence>
<dbReference type="InterPro" id="IPR027417">
    <property type="entry name" value="P-loop_NTPase"/>
</dbReference>